<dbReference type="SUPFAM" id="SSF56935">
    <property type="entry name" value="Porins"/>
    <property type="match status" value="1"/>
</dbReference>
<keyword evidence="3 10" id="KW-0813">Transport</keyword>
<evidence type="ECO:0000256" key="4">
    <source>
        <dbReference type="ARBA" id="ARBA00022452"/>
    </source>
</evidence>
<dbReference type="EMBL" id="JARRAF010000021">
    <property type="protein sequence ID" value="MDK2125590.1"/>
    <property type="molecule type" value="Genomic_DNA"/>
</dbReference>
<keyword evidence="16" id="KW-1185">Reference proteome</keyword>
<keyword evidence="9 10" id="KW-0998">Cell outer membrane</keyword>
<name>A0ABT7E2E8_9NEIS</name>
<comment type="similarity">
    <text evidence="2 10 11">Belongs to the TonB-dependent receptor family.</text>
</comment>
<dbReference type="InterPro" id="IPR036942">
    <property type="entry name" value="Beta-barrel_TonB_sf"/>
</dbReference>
<protein>
    <submittedName>
        <fullName evidence="15">TonB-dependent receptor</fullName>
    </submittedName>
</protein>
<feature type="domain" description="TonB-dependent receptor plug" evidence="14">
    <location>
        <begin position="47"/>
        <end position="143"/>
    </location>
</feature>
<dbReference type="Gene3D" id="2.170.130.10">
    <property type="entry name" value="TonB-dependent receptor, plug domain"/>
    <property type="match status" value="1"/>
</dbReference>
<comment type="subcellular location">
    <subcellularLocation>
        <location evidence="1 10">Cell outer membrane</location>
        <topology evidence="1 10">Multi-pass membrane protein</topology>
    </subcellularLocation>
</comment>
<dbReference type="PANTHER" id="PTHR40980:SF4">
    <property type="entry name" value="TONB-DEPENDENT RECEPTOR-LIKE BETA-BARREL DOMAIN-CONTAINING PROTEIN"/>
    <property type="match status" value="1"/>
</dbReference>
<evidence type="ECO:0000313" key="15">
    <source>
        <dbReference type="EMBL" id="MDK2125590.1"/>
    </source>
</evidence>
<dbReference type="PROSITE" id="PS52016">
    <property type="entry name" value="TONB_DEPENDENT_REC_3"/>
    <property type="match status" value="1"/>
</dbReference>
<dbReference type="Pfam" id="PF07715">
    <property type="entry name" value="Plug"/>
    <property type="match status" value="1"/>
</dbReference>
<dbReference type="PANTHER" id="PTHR40980">
    <property type="entry name" value="PLUG DOMAIN-CONTAINING PROTEIN"/>
    <property type="match status" value="1"/>
</dbReference>
<feature type="domain" description="TonB-dependent receptor-like beta-barrel" evidence="13">
    <location>
        <begin position="267"/>
        <end position="660"/>
    </location>
</feature>
<evidence type="ECO:0000256" key="8">
    <source>
        <dbReference type="ARBA" id="ARBA00023170"/>
    </source>
</evidence>
<feature type="region of interest" description="Disordered" evidence="12">
    <location>
        <begin position="265"/>
        <end position="302"/>
    </location>
</feature>
<reference evidence="15" key="1">
    <citation type="submission" date="2023-03" db="EMBL/GenBank/DDBJ databases">
        <title>Chitinimonas shenzhenensis gen. nov., sp. nov., a novel member of family Burkholderiaceae isolated from activated sludge collected in Shen Zhen, China.</title>
        <authorList>
            <person name="Wang X."/>
        </authorList>
    </citation>
    <scope>NUCLEOTIDE SEQUENCE</scope>
    <source>
        <strain evidence="15">DQS-5</strain>
    </source>
</reference>
<keyword evidence="4 10" id="KW-1134">Transmembrane beta strand</keyword>
<keyword evidence="6 11" id="KW-0798">TonB box</keyword>
<evidence type="ECO:0000256" key="7">
    <source>
        <dbReference type="ARBA" id="ARBA00023136"/>
    </source>
</evidence>
<dbReference type="InterPro" id="IPR000531">
    <property type="entry name" value="Beta-barrel_TonB"/>
</dbReference>
<comment type="caution">
    <text evidence="15">The sequence shown here is derived from an EMBL/GenBank/DDBJ whole genome shotgun (WGS) entry which is preliminary data.</text>
</comment>
<evidence type="ECO:0000256" key="2">
    <source>
        <dbReference type="ARBA" id="ARBA00009810"/>
    </source>
</evidence>
<feature type="compositionally biased region" description="Basic and acidic residues" evidence="12">
    <location>
        <begin position="279"/>
        <end position="289"/>
    </location>
</feature>
<keyword evidence="7 10" id="KW-0472">Membrane</keyword>
<evidence type="ECO:0000256" key="12">
    <source>
        <dbReference type="SAM" id="MobiDB-lite"/>
    </source>
</evidence>
<dbReference type="Pfam" id="PF00593">
    <property type="entry name" value="TonB_dep_Rec_b-barrel"/>
    <property type="match status" value="1"/>
</dbReference>
<dbReference type="RefSeq" id="WP_284101899.1">
    <property type="nucleotide sequence ID" value="NZ_JARRAF010000021.1"/>
</dbReference>
<dbReference type="InterPro" id="IPR012910">
    <property type="entry name" value="Plug_dom"/>
</dbReference>
<dbReference type="InterPro" id="IPR037066">
    <property type="entry name" value="Plug_dom_sf"/>
</dbReference>
<proteinExistence type="inferred from homology"/>
<feature type="compositionally biased region" description="Basic and acidic residues" evidence="12">
    <location>
        <begin position="317"/>
        <end position="326"/>
    </location>
</feature>
<keyword evidence="5 10" id="KW-0812">Transmembrane</keyword>
<dbReference type="CDD" id="cd01347">
    <property type="entry name" value="ligand_gated_channel"/>
    <property type="match status" value="1"/>
</dbReference>
<feature type="region of interest" description="Disordered" evidence="12">
    <location>
        <begin position="317"/>
        <end position="342"/>
    </location>
</feature>
<evidence type="ECO:0000313" key="16">
    <source>
        <dbReference type="Proteomes" id="UP001172778"/>
    </source>
</evidence>
<evidence type="ECO:0000256" key="3">
    <source>
        <dbReference type="ARBA" id="ARBA00022448"/>
    </source>
</evidence>
<evidence type="ECO:0000259" key="13">
    <source>
        <dbReference type="Pfam" id="PF00593"/>
    </source>
</evidence>
<evidence type="ECO:0000256" key="10">
    <source>
        <dbReference type="PROSITE-ProRule" id="PRU01360"/>
    </source>
</evidence>
<evidence type="ECO:0000259" key="14">
    <source>
        <dbReference type="Pfam" id="PF07715"/>
    </source>
</evidence>
<dbReference type="InterPro" id="IPR039426">
    <property type="entry name" value="TonB-dep_rcpt-like"/>
</dbReference>
<evidence type="ECO:0000256" key="5">
    <source>
        <dbReference type="ARBA" id="ARBA00022692"/>
    </source>
</evidence>
<dbReference type="Proteomes" id="UP001172778">
    <property type="component" value="Unassembled WGS sequence"/>
</dbReference>
<organism evidence="15 16">
    <name type="scientific">Parachitinimonas caeni</name>
    <dbReference type="NCBI Taxonomy" id="3031301"/>
    <lineage>
        <taxon>Bacteria</taxon>
        <taxon>Pseudomonadati</taxon>
        <taxon>Pseudomonadota</taxon>
        <taxon>Betaproteobacteria</taxon>
        <taxon>Neisseriales</taxon>
        <taxon>Chitinibacteraceae</taxon>
        <taxon>Parachitinimonas</taxon>
    </lineage>
</organism>
<evidence type="ECO:0000256" key="9">
    <source>
        <dbReference type="ARBA" id="ARBA00023237"/>
    </source>
</evidence>
<evidence type="ECO:0000256" key="11">
    <source>
        <dbReference type="RuleBase" id="RU003357"/>
    </source>
</evidence>
<gene>
    <name evidence="15" type="ORF">PZA18_16165</name>
</gene>
<evidence type="ECO:0000256" key="6">
    <source>
        <dbReference type="ARBA" id="ARBA00023077"/>
    </source>
</evidence>
<sequence length="713" mass="79167">MPLATALSCFLQLAWAETDKPSTEPAPAKVEAITINGAQASDSETRQQSTAARQVFSREEIRRYGDSTLGEVLKRLPGVTLGGGRKGTISLRGMGGGYTQILLNGEPVPSGFSLESLSPDLVERVELLRAPVAEYSAQAIAGTLNIVLREQPRKRSNELSANLAFADSRAGATTSLQKSDRNGDLSYTLLATAMAGEEPQSAETVSAHFDGNGMQILRNSESDSGLTRHASLNLAPRFAWKPAAGTSYSLQPYLSLGRHQSRTDSLLDHLGQGPAPYRKAHDVSEDQHQSARLNGSLARKHDTGKLEVKVSLDFSHQRNRSDRSEYADSGLQSRRISDDGHTRTRRLASSGKYAHPLADTQTLALGWDGDWVRQTRQRSTLENGQPQTAGDNVEQTVNIPRLALFGQGEWQVGSAWSVYAGLRWEMIETRSEALRSLRNRSSVFSPGLQLLWRVPGSEKDQFRASLARSYKAPRLSDLLEQPSRSDLNTPLNADSVGNPQLKPELAWGLELGYEHYRPEGGVLSANLFAREIDDVIRRQTDWVDGRWVSTPRNFSKAHVRGIELEAKFKLAEWWAAAPPLEVKANYSRYWSRVDGIPGPDNRLSDQATASANLGLDYRFTGLPLTAGIQYNWAPEFRVRTSESQWRQVGSNRSVSSHLQWRFGNDARFKLSYTPALDDFVNRRDSQLAQGGYLSERYQSQAETRWSASFEMKY</sequence>
<dbReference type="Gene3D" id="2.40.170.20">
    <property type="entry name" value="TonB-dependent receptor, beta-barrel domain"/>
    <property type="match status" value="1"/>
</dbReference>
<evidence type="ECO:0000256" key="1">
    <source>
        <dbReference type="ARBA" id="ARBA00004571"/>
    </source>
</evidence>
<accession>A0ABT7E2E8</accession>
<keyword evidence="8 15" id="KW-0675">Receptor</keyword>